<evidence type="ECO:0000256" key="1">
    <source>
        <dbReference type="ARBA" id="ARBA00022801"/>
    </source>
</evidence>
<evidence type="ECO:0000259" key="2">
    <source>
        <dbReference type="Pfam" id="PF03629"/>
    </source>
</evidence>
<dbReference type="PANTHER" id="PTHR31988:SF19">
    <property type="entry name" value="9-O-ACETYL-N-ACETYLNEURAMINIC ACID DEACETYLASE-RELATED"/>
    <property type="match status" value="1"/>
</dbReference>
<dbReference type="GO" id="GO:0016787">
    <property type="term" value="F:hydrolase activity"/>
    <property type="evidence" value="ECO:0007669"/>
    <property type="project" value="UniProtKB-KW"/>
</dbReference>
<dbReference type="OMA" id="GGRYMDR"/>
<gene>
    <name evidence="3" type="ORF">EUGRSUZ_H03215</name>
</gene>
<sequence>MMYKVAITSGGGRYMDRVRHTQLGIKLSSVVCIDVKGLPFMDDHLHFATHAQVCLDHSRADAYLQYFVP</sequence>
<name>A0A059B2P6_EUCGR</name>
<dbReference type="Gene3D" id="3.40.50.1110">
    <property type="entry name" value="SGNH hydrolase"/>
    <property type="match status" value="1"/>
</dbReference>
<dbReference type="InterPro" id="IPR036514">
    <property type="entry name" value="SGNH_hydro_sf"/>
</dbReference>
<dbReference type="InterPro" id="IPR052940">
    <property type="entry name" value="Carb_Esterase_6"/>
</dbReference>
<dbReference type="AlphaFoldDB" id="A0A059B2P6"/>
<protein>
    <recommendedName>
        <fullName evidence="2">Sialate O-acetylesterase domain-containing protein</fullName>
    </recommendedName>
</protein>
<organism evidence="3">
    <name type="scientific">Eucalyptus grandis</name>
    <name type="common">Flooded gum</name>
    <dbReference type="NCBI Taxonomy" id="71139"/>
    <lineage>
        <taxon>Eukaryota</taxon>
        <taxon>Viridiplantae</taxon>
        <taxon>Streptophyta</taxon>
        <taxon>Embryophyta</taxon>
        <taxon>Tracheophyta</taxon>
        <taxon>Spermatophyta</taxon>
        <taxon>Magnoliopsida</taxon>
        <taxon>eudicotyledons</taxon>
        <taxon>Gunneridae</taxon>
        <taxon>Pentapetalae</taxon>
        <taxon>rosids</taxon>
        <taxon>malvids</taxon>
        <taxon>Myrtales</taxon>
        <taxon>Myrtaceae</taxon>
        <taxon>Myrtoideae</taxon>
        <taxon>Eucalypteae</taxon>
        <taxon>Eucalyptus</taxon>
    </lineage>
</organism>
<accession>A0A059B2P6</accession>
<feature type="domain" description="Sialate O-acetylesterase" evidence="2">
    <location>
        <begin position="4"/>
        <end position="65"/>
    </location>
</feature>
<evidence type="ECO:0000313" key="3">
    <source>
        <dbReference type="EMBL" id="KCW60482.1"/>
    </source>
</evidence>
<keyword evidence="1" id="KW-0378">Hydrolase</keyword>
<dbReference type="EMBL" id="KK198760">
    <property type="protein sequence ID" value="KCW60482.1"/>
    <property type="molecule type" value="Genomic_DNA"/>
</dbReference>
<proteinExistence type="predicted"/>
<dbReference type="InParanoid" id="A0A059B2P6"/>
<dbReference type="InterPro" id="IPR005181">
    <property type="entry name" value="SASA"/>
</dbReference>
<reference evidence="3" key="1">
    <citation type="submission" date="2013-07" db="EMBL/GenBank/DDBJ databases">
        <title>The genome of Eucalyptus grandis.</title>
        <authorList>
            <person name="Schmutz J."/>
            <person name="Hayes R."/>
            <person name="Myburg A."/>
            <person name="Tuskan G."/>
            <person name="Grattapaglia D."/>
            <person name="Rokhsar D.S."/>
        </authorList>
    </citation>
    <scope>NUCLEOTIDE SEQUENCE</scope>
    <source>
        <tissue evidence="3">Leaf extractions</tissue>
    </source>
</reference>
<dbReference type="STRING" id="71139.A0A059B2P6"/>
<dbReference type="PANTHER" id="PTHR31988">
    <property type="entry name" value="ESTERASE, PUTATIVE (DUF303)-RELATED"/>
    <property type="match status" value="1"/>
</dbReference>
<dbReference type="Pfam" id="PF03629">
    <property type="entry name" value="SASA"/>
    <property type="match status" value="1"/>
</dbReference>
<dbReference type="Gramene" id="KCW60482">
    <property type="protein sequence ID" value="KCW60482"/>
    <property type="gene ID" value="EUGRSUZ_H03215"/>
</dbReference>